<dbReference type="InterPro" id="IPR009057">
    <property type="entry name" value="Homeodomain-like_sf"/>
</dbReference>
<dbReference type="AlphaFoldDB" id="E6ZS61"/>
<dbReference type="GO" id="GO:0003677">
    <property type="term" value="F:DNA binding"/>
    <property type="evidence" value="ECO:0007669"/>
    <property type="project" value="InterPro"/>
</dbReference>
<dbReference type="InterPro" id="IPR052338">
    <property type="entry name" value="Transposase_5"/>
</dbReference>
<dbReference type="Pfam" id="PF01498">
    <property type="entry name" value="HTH_Tnp_Tc3_2"/>
    <property type="match status" value="1"/>
</dbReference>
<accession>E6ZS61</accession>
<dbReference type="GO" id="GO:0015074">
    <property type="term" value="P:DNA integration"/>
    <property type="evidence" value="ECO:0007669"/>
    <property type="project" value="InterPro"/>
</dbReference>
<dbReference type="InterPro" id="IPR038717">
    <property type="entry name" value="Tc1-like_DDE_dom"/>
</dbReference>
<dbReference type="EMBL" id="FQ311440">
    <property type="protein sequence ID" value="CBQ70068.1"/>
    <property type="molecule type" value="Genomic_DNA"/>
</dbReference>
<dbReference type="OrthoDB" id="2431447at2759"/>
<dbReference type="InterPro" id="IPR002492">
    <property type="entry name" value="Transposase_Tc1-like"/>
</dbReference>
<reference evidence="4 5" key="1">
    <citation type="journal article" date="2010" name="Science">
        <title>Pathogenicity determinants in smut fungi revealed by genome comparison.</title>
        <authorList>
            <person name="Schirawski J."/>
            <person name="Mannhaupt G."/>
            <person name="Muench K."/>
            <person name="Brefort T."/>
            <person name="Schipper K."/>
            <person name="Doehlemann G."/>
            <person name="Di Stasio M."/>
            <person name="Roessel N."/>
            <person name="Mendoza-Mendoza A."/>
            <person name="Pester D."/>
            <person name="Mueller O."/>
            <person name="Winterberg B."/>
            <person name="Meyer E."/>
            <person name="Ghareeb H."/>
            <person name="Wollenberg T."/>
            <person name="Muensterkoetter M."/>
            <person name="Wong P."/>
            <person name="Walter M."/>
            <person name="Stukenbrock E."/>
            <person name="Gueldener U."/>
            <person name="Kahmann R."/>
        </authorList>
    </citation>
    <scope>NUCLEOTIDE SEQUENCE [LARGE SCALE GENOMIC DNA]</scope>
    <source>
        <strain evidence="5">SRZ2</strain>
    </source>
</reference>
<evidence type="ECO:0000313" key="4">
    <source>
        <dbReference type="EMBL" id="CBQ70068.1"/>
    </source>
</evidence>
<dbReference type="eggNOG" id="ENOG502S5IV">
    <property type="taxonomic scope" value="Eukaryota"/>
</dbReference>
<protein>
    <submittedName>
        <fullName evidence="4">Related to transposase</fullName>
    </submittedName>
</protein>
<feature type="domain" description="Transposase Tc1-like" evidence="2">
    <location>
        <begin position="82"/>
        <end position="126"/>
    </location>
</feature>
<dbReference type="SUPFAM" id="SSF46689">
    <property type="entry name" value="Homeodomain-like"/>
    <property type="match status" value="1"/>
</dbReference>
<name>E6ZS61_SPORE</name>
<proteinExistence type="predicted"/>
<dbReference type="VEuPathDB" id="FungiDB:sr10047"/>
<dbReference type="Proteomes" id="UP000008867">
    <property type="component" value="Chromosome 19"/>
</dbReference>
<dbReference type="Pfam" id="PF13358">
    <property type="entry name" value="DDE_3"/>
    <property type="match status" value="1"/>
</dbReference>
<evidence type="ECO:0000259" key="2">
    <source>
        <dbReference type="Pfam" id="PF01498"/>
    </source>
</evidence>
<evidence type="ECO:0000313" key="5">
    <source>
        <dbReference type="Proteomes" id="UP000008867"/>
    </source>
</evidence>
<gene>
    <name evidence="4" type="ORF">sr10047</name>
</gene>
<dbReference type="PANTHER" id="PTHR23022:SF135">
    <property type="entry name" value="SI:DKEY-77F5.3"/>
    <property type="match status" value="1"/>
</dbReference>
<evidence type="ECO:0000259" key="3">
    <source>
        <dbReference type="Pfam" id="PF13358"/>
    </source>
</evidence>
<keyword evidence="5" id="KW-1185">Reference proteome</keyword>
<feature type="domain" description="Tc1-like transposase DDE" evidence="3">
    <location>
        <begin position="136"/>
        <end position="277"/>
    </location>
</feature>
<organism evidence="4 5">
    <name type="scientific">Sporisorium reilianum (strain SRZ2)</name>
    <name type="common">Maize head smut fungus</name>
    <dbReference type="NCBI Taxonomy" id="999809"/>
    <lineage>
        <taxon>Eukaryota</taxon>
        <taxon>Fungi</taxon>
        <taxon>Dikarya</taxon>
        <taxon>Basidiomycota</taxon>
        <taxon>Ustilaginomycotina</taxon>
        <taxon>Ustilaginomycetes</taxon>
        <taxon>Ustilaginales</taxon>
        <taxon>Ustilaginaceae</taxon>
        <taxon>Sporisorium</taxon>
    </lineage>
</organism>
<sequence>MAALSLRTAGWKTSRTAKHLNLNYHTIYQFYKRYDASGSKENAYSTSGNPKYSPQAIRNMVRSTQKDAQSRRSPLKDIGANNGGMSASTVARHLKQAGIKSYKATRAPLLSPVNKQKRLQFGLEHRSRSKEDSCKVLWTDESAISKQDSRHHHLLRRPQEKFHPACIQLTTKSGMIKVMVWGCFLGLQKGPLLKMPSGSIKSADFMDIMEEEVFCWFKGQPEDTIWMQDNAPIHTSAYSSKGFDLYGIKTLIWPAQSPDLNPIENLWAYLKHKLHQSSPHLYLLSGGPERVKEAIYQALLGAWDSIEEDYLDKLLESMPRRMEAVIQAKGGQTKY</sequence>
<dbReference type="Gene3D" id="3.30.420.10">
    <property type="entry name" value="Ribonuclease H-like superfamily/Ribonuclease H"/>
    <property type="match status" value="1"/>
</dbReference>
<dbReference type="InterPro" id="IPR036397">
    <property type="entry name" value="RNaseH_sf"/>
</dbReference>
<evidence type="ECO:0000256" key="1">
    <source>
        <dbReference type="SAM" id="MobiDB-lite"/>
    </source>
</evidence>
<dbReference type="GO" id="GO:0006313">
    <property type="term" value="P:DNA transposition"/>
    <property type="evidence" value="ECO:0007669"/>
    <property type="project" value="InterPro"/>
</dbReference>
<dbReference type="PANTHER" id="PTHR23022">
    <property type="entry name" value="TRANSPOSABLE ELEMENT-RELATED"/>
    <property type="match status" value="1"/>
</dbReference>
<dbReference type="HOGENOM" id="CLU_033666_0_4_1"/>
<feature type="region of interest" description="Disordered" evidence="1">
    <location>
        <begin position="64"/>
        <end position="84"/>
    </location>
</feature>